<dbReference type="EMBL" id="CM017621">
    <property type="protein sequence ID" value="TYH96776.1"/>
    <property type="molecule type" value="Genomic_DNA"/>
</dbReference>
<evidence type="ECO:0000313" key="1">
    <source>
        <dbReference type="EMBL" id="TYH96776.1"/>
    </source>
</evidence>
<dbReference type="Proteomes" id="UP000322667">
    <property type="component" value="Chromosome A12"/>
</dbReference>
<dbReference type="AlphaFoldDB" id="A0A5D2MYV0"/>
<evidence type="ECO:0000313" key="2">
    <source>
        <dbReference type="Proteomes" id="UP000322667"/>
    </source>
</evidence>
<proteinExistence type="predicted"/>
<sequence>MGIFPHHQNSTVLTNTKMRDHFHNLPQKQNHADRGGENFEWQSAIFYKDQHKSLTLHSFIPHLASPFSLKTKLRSLNNFHPEDTSLLQLQRRRKGSDSALMKVCIVWRETVRGCASVEEWWRTWVHGGAENGCGLGLRKLGFLLWAVLIRPG</sequence>
<gene>
    <name evidence="1" type="ORF">ES332_A12G201200v1</name>
</gene>
<name>A0A5D2MYV0_GOSTO</name>
<accession>A0A5D2MYV0</accession>
<keyword evidence="2" id="KW-1185">Reference proteome</keyword>
<reference evidence="1 2" key="1">
    <citation type="submission" date="2019-07" db="EMBL/GenBank/DDBJ databases">
        <title>WGS assembly of Gossypium tomentosum.</title>
        <authorList>
            <person name="Chen Z.J."/>
            <person name="Sreedasyam A."/>
            <person name="Ando A."/>
            <person name="Song Q."/>
            <person name="De L."/>
            <person name="Hulse-Kemp A."/>
            <person name="Ding M."/>
            <person name="Ye W."/>
            <person name="Kirkbride R."/>
            <person name="Jenkins J."/>
            <person name="Plott C."/>
            <person name="Lovell J."/>
            <person name="Lin Y.-M."/>
            <person name="Vaughn R."/>
            <person name="Liu B."/>
            <person name="Li W."/>
            <person name="Simpson S."/>
            <person name="Scheffler B."/>
            <person name="Saski C."/>
            <person name="Grover C."/>
            <person name="Hu G."/>
            <person name="Conover J."/>
            <person name="Carlson J."/>
            <person name="Shu S."/>
            <person name="Boston L."/>
            <person name="Williams M."/>
            <person name="Peterson D."/>
            <person name="Mcgee K."/>
            <person name="Jones D."/>
            <person name="Wendel J."/>
            <person name="Stelly D."/>
            <person name="Grimwood J."/>
            <person name="Schmutz J."/>
        </authorList>
    </citation>
    <scope>NUCLEOTIDE SEQUENCE [LARGE SCALE GENOMIC DNA]</scope>
    <source>
        <strain evidence="1">7179.01</strain>
    </source>
</reference>
<organism evidence="1 2">
    <name type="scientific">Gossypium tomentosum</name>
    <name type="common">Hawaiian cotton</name>
    <name type="synonym">Gossypium sandvicense</name>
    <dbReference type="NCBI Taxonomy" id="34277"/>
    <lineage>
        <taxon>Eukaryota</taxon>
        <taxon>Viridiplantae</taxon>
        <taxon>Streptophyta</taxon>
        <taxon>Embryophyta</taxon>
        <taxon>Tracheophyta</taxon>
        <taxon>Spermatophyta</taxon>
        <taxon>Magnoliopsida</taxon>
        <taxon>eudicotyledons</taxon>
        <taxon>Gunneridae</taxon>
        <taxon>Pentapetalae</taxon>
        <taxon>rosids</taxon>
        <taxon>malvids</taxon>
        <taxon>Malvales</taxon>
        <taxon>Malvaceae</taxon>
        <taxon>Malvoideae</taxon>
        <taxon>Gossypium</taxon>
    </lineage>
</organism>
<protein>
    <submittedName>
        <fullName evidence="1">Uncharacterized protein</fullName>
    </submittedName>
</protein>